<feature type="domain" description="DNA2/NAM7 helicase helicase" evidence="12">
    <location>
        <begin position="38"/>
        <end position="136"/>
    </location>
</feature>
<accession>B0DLB0</accession>
<dbReference type="InterPro" id="IPR041677">
    <property type="entry name" value="DNA2/NAM7_AAA_11"/>
</dbReference>
<dbReference type="GO" id="GO:0003723">
    <property type="term" value="F:RNA binding"/>
    <property type="evidence" value="ECO:0007669"/>
    <property type="project" value="UniProtKB-KW"/>
</dbReference>
<name>B0DLB0_LACBS</name>
<dbReference type="InParanoid" id="B0DLB0"/>
<protein>
    <recommendedName>
        <fullName evidence="3">RNA helicase</fullName>
        <ecNumber evidence="3">3.6.4.13</ecNumber>
    </recommendedName>
</protein>
<evidence type="ECO:0000256" key="3">
    <source>
        <dbReference type="ARBA" id="ARBA00012552"/>
    </source>
</evidence>
<keyword evidence="5" id="KW-0547">Nucleotide-binding</keyword>
<dbReference type="RefSeq" id="XP_001884791.1">
    <property type="nucleotide sequence ID" value="XM_001884756.1"/>
</dbReference>
<evidence type="ECO:0000259" key="13">
    <source>
        <dbReference type="Pfam" id="PF13087"/>
    </source>
</evidence>
<gene>
    <name evidence="14" type="ORF">LACBIDRAFT_252519</name>
</gene>
<evidence type="ECO:0000256" key="4">
    <source>
        <dbReference type="ARBA" id="ARBA00022490"/>
    </source>
</evidence>
<evidence type="ECO:0000256" key="1">
    <source>
        <dbReference type="ARBA" id="ARBA00004331"/>
    </source>
</evidence>
<dbReference type="HOGENOM" id="CLU_001666_6_4_1"/>
<evidence type="ECO:0000313" key="14">
    <source>
        <dbReference type="EMBL" id="EDR04619.1"/>
    </source>
</evidence>
<feature type="domain" description="DNA2/NAM7 helicase helicase" evidence="12">
    <location>
        <begin position="155"/>
        <end position="223"/>
    </location>
</feature>
<evidence type="ECO:0000256" key="8">
    <source>
        <dbReference type="ARBA" id="ARBA00022840"/>
    </source>
</evidence>
<dbReference type="SUPFAM" id="SSF52540">
    <property type="entry name" value="P-loop containing nucleoside triphosphate hydrolases"/>
    <property type="match status" value="1"/>
</dbReference>
<dbReference type="OrthoDB" id="6513042at2759"/>
<dbReference type="InterPro" id="IPR047187">
    <property type="entry name" value="SF1_C_Upf1"/>
</dbReference>
<dbReference type="GO" id="GO:0016787">
    <property type="term" value="F:hydrolase activity"/>
    <property type="evidence" value="ECO:0007669"/>
    <property type="project" value="UniProtKB-KW"/>
</dbReference>
<evidence type="ECO:0000256" key="9">
    <source>
        <dbReference type="ARBA" id="ARBA00022884"/>
    </source>
</evidence>
<dbReference type="GeneID" id="6080353"/>
<comment type="similarity">
    <text evidence="2">Belongs to the DNA2/NAM7 helicase family. SDE3 subfamily.</text>
</comment>
<dbReference type="CDD" id="cd18038">
    <property type="entry name" value="DEXXQc_Helz-like"/>
    <property type="match status" value="1"/>
</dbReference>
<keyword evidence="15" id="KW-1185">Reference proteome</keyword>
<reference evidence="14 15" key="1">
    <citation type="journal article" date="2008" name="Nature">
        <title>The genome of Laccaria bicolor provides insights into mycorrhizal symbiosis.</title>
        <authorList>
            <person name="Martin F."/>
            <person name="Aerts A."/>
            <person name="Ahren D."/>
            <person name="Brun A."/>
            <person name="Danchin E.G.J."/>
            <person name="Duchaussoy F."/>
            <person name="Gibon J."/>
            <person name="Kohler A."/>
            <person name="Lindquist E."/>
            <person name="Pereda V."/>
            <person name="Salamov A."/>
            <person name="Shapiro H.J."/>
            <person name="Wuyts J."/>
            <person name="Blaudez D."/>
            <person name="Buee M."/>
            <person name="Brokstein P."/>
            <person name="Canbaeck B."/>
            <person name="Cohen D."/>
            <person name="Courty P.E."/>
            <person name="Coutinho P.M."/>
            <person name="Delaruelle C."/>
            <person name="Detter J.C."/>
            <person name="Deveau A."/>
            <person name="DiFazio S."/>
            <person name="Duplessis S."/>
            <person name="Fraissinet-Tachet L."/>
            <person name="Lucic E."/>
            <person name="Frey-Klett P."/>
            <person name="Fourrey C."/>
            <person name="Feussner I."/>
            <person name="Gay G."/>
            <person name="Grimwood J."/>
            <person name="Hoegger P.J."/>
            <person name="Jain P."/>
            <person name="Kilaru S."/>
            <person name="Labbe J."/>
            <person name="Lin Y.C."/>
            <person name="Legue V."/>
            <person name="Le Tacon F."/>
            <person name="Marmeisse R."/>
            <person name="Melayah D."/>
            <person name="Montanini B."/>
            <person name="Muratet M."/>
            <person name="Nehls U."/>
            <person name="Niculita-Hirzel H."/>
            <person name="Oudot-Le Secq M.P."/>
            <person name="Peter M."/>
            <person name="Quesneville H."/>
            <person name="Rajashekar B."/>
            <person name="Reich M."/>
            <person name="Rouhier N."/>
            <person name="Schmutz J."/>
            <person name="Yin T."/>
            <person name="Chalot M."/>
            <person name="Henrissat B."/>
            <person name="Kuees U."/>
            <person name="Lucas S."/>
            <person name="Van de Peer Y."/>
            <person name="Podila G.K."/>
            <person name="Polle A."/>
            <person name="Pukkila P.J."/>
            <person name="Richardson P.M."/>
            <person name="Rouze P."/>
            <person name="Sanders I.R."/>
            <person name="Stajich J.E."/>
            <person name="Tunlid A."/>
            <person name="Tuskan G."/>
            <person name="Grigoriev I.V."/>
        </authorList>
    </citation>
    <scope>NUCLEOTIDE SEQUENCE [LARGE SCALE GENOMIC DNA]</scope>
    <source>
        <strain evidence="15">S238N-H82 / ATCC MYA-4686</strain>
    </source>
</reference>
<sequence length="526" mass="58033">MDTLFTQDRVLFPLAAHLPSFNTTGYQPLKMFNSLIQSNQPQLLAVKSIVNQTPGSPPFVVFGPPGTGKTITIVEAMLQLLRSNPQARVLACAPSNSAADLIAERLSAGLNTDQLFRFVAPSRSSNQVPDAVKPYTYTKLDGHFSVPIMPRMKAFKIIVSTCVSASIVSGIGMARGHFTHIFIDEAGQATEPEAFVSIKMMADNKTNVVLSGDPKQLGPIIRSGVARELGLEVSYLERLMGREVYSVEGGNVSGRTVVKLVKNFRSHQAILQFPNERFYNGDLQPCANPAIINAYLKSSYLPSRKFPVVFHAVSGKDDREASSPSFFNIDEVLQVKDYVQRLRADRRFITTDKDIGVIAPYHAQCLKLRTALRAVADGVKVGSVEEFQGQERKVIIISTVRSSREFVEYDLRHTLGFVANPRRFNVAVTRAQALLIIVGDPQVLSLDPLWRSFLNYIHNNGGWTGPGITWDPTAPVDEAGGYDTAIREAAKLDMSEFARRMGEMMLGGDEELEADAGVDRPWRDVE</sequence>
<organism evidence="15">
    <name type="scientific">Laccaria bicolor (strain S238N-H82 / ATCC MYA-4686)</name>
    <name type="common">Bicoloured deceiver</name>
    <name type="synonym">Laccaria laccata var. bicolor</name>
    <dbReference type="NCBI Taxonomy" id="486041"/>
    <lineage>
        <taxon>Eukaryota</taxon>
        <taxon>Fungi</taxon>
        <taxon>Dikarya</taxon>
        <taxon>Basidiomycota</taxon>
        <taxon>Agaricomycotina</taxon>
        <taxon>Agaricomycetes</taxon>
        <taxon>Agaricomycetidae</taxon>
        <taxon>Agaricales</taxon>
        <taxon>Agaricineae</taxon>
        <taxon>Hydnangiaceae</taxon>
        <taxon>Laccaria</taxon>
    </lineage>
</organism>
<evidence type="ECO:0000256" key="7">
    <source>
        <dbReference type="ARBA" id="ARBA00022806"/>
    </source>
</evidence>
<dbReference type="EC" id="3.6.4.13" evidence="3"/>
<evidence type="ECO:0000256" key="10">
    <source>
        <dbReference type="ARBA" id="ARBA00023158"/>
    </source>
</evidence>
<feature type="domain" description="DNA2/NAM7 helicase-like C-terminal" evidence="13">
    <location>
        <begin position="232"/>
        <end position="441"/>
    </location>
</feature>
<dbReference type="Proteomes" id="UP000001194">
    <property type="component" value="Unassembled WGS sequence"/>
</dbReference>
<dbReference type="Pfam" id="PF13086">
    <property type="entry name" value="AAA_11"/>
    <property type="match status" value="2"/>
</dbReference>
<evidence type="ECO:0000313" key="15">
    <source>
        <dbReference type="Proteomes" id="UP000001194"/>
    </source>
</evidence>
<keyword evidence="8" id="KW-0067">ATP-binding</keyword>
<evidence type="ECO:0000256" key="6">
    <source>
        <dbReference type="ARBA" id="ARBA00022801"/>
    </source>
</evidence>
<dbReference type="InterPro" id="IPR026122">
    <property type="entry name" value="MOV-10/SDE3_DEXXQ/H-box"/>
</dbReference>
<evidence type="ECO:0000256" key="5">
    <source>
        <dbReference type="ARBA" id="ARBA00022741"/>
    </source>
</evidence>
<dbReference type="Gene3D" id="3.40.50.300">
    <property type="entry name" value="P-loop containing nucleotide triphosphate hydrolases"/>
    <property type="match status" value="2"/>
</dbReference>
<evidence type="ECO:0000256" key="11">
    <source>
        <dbReference type="ARBA" id="ARBA00047984"/>
    </source>
</evidence>
<dbReference type="AlphaFoldDB" id="B0DLB0"/>
<dbReference type="GO" id="GO:0032574">
    <property type="term" value="F:5'-3' RNA helicase activity"/>
    <property type="evidence" value="ECO:0007669"/>
    <property type="project" value="InterPro"/>
</dbReference>
<dbReference type="PANTHER" id="PTHR45418:SF1">
    <property type="entry name" value="CANCER_TESTIS ANTIGEN 55"/>
    <property type="match status" value="1"/>
</dbReference>
<comment type="subcellular location">
    <subcellularLocation>
        <location evidence="1">Cytoplasm</location>
        <location evidence="1">Cytoplasmic ribonucleoprotein granule</location>
    </subcellularLocation>
</comment>
<keyword evidence="4" id="KW-0963">Cytoplasm</keyword>
<dbReference type="GO" id="GO:0031047">
    <property type="term" value="P:regulatory ncRNA-mediated gene silencing"/>
    <property type="evidence" value="ECO:0007669"/>
    <property type="project" value="UniProtKB-KW"/>
</dbReference>
<evidence type="ECO:0000259" key="12">
    <source>
        <dbReference type="Pfam" id="PF13086"/>
    </source>
</evidence>
<dbReference type="EMBL" id="DS547117">
    <property type="protein sequence ID" value="EDR04619.1"/>
    <property type="molecule type" value="Genomic_DNA"/>
</dbReference>
<dbReference type="Pfam" id="PF13087">
    <property type="entry name" value="AAA_12"/>
    <property type="match status" value="1"/>
</dbReference>
<evidence type="ECO:0000256" key="2">
    <source>
        <dbReference type="ARBA" id="ARBA00005601"/>
    </source>
</evidence>
<dbReference type="STRING" id="486041.B0DLB0"/>
<dbReference type="InterPro" id="IPR041679">
    <property type="entry name" value="DNA2/NAM7-like_C"/>
</dbReference>
<keyword evidence="6" id="KW-0378">Hydrolase</keyword>
<comment type="catalytic activity">
    <reaction evidence="11">
        <text>ATP + H2O = ADP + phosphate + H(+)</text>
        <dbReference type="Rhea" id="RHEA:13065"/>
        <dbReference type="ChEBI" id="CHEBI:15377"/>
        <dbReference type="ChEBI" id="CHEBI:15378"/>
        <dbReference type="ChEBI" id="CHEBI:30616"/>
        <dbReference type="ChEBI" id="CHEBI:43474"/>
        <dbReference type="ChEBI" id="CHEBI:456216"/>
        <dbReference type="EC" id="3.6.4.13"/>
    </reaction>
</comment>
<dbReference type="CDD" id="cd18808">
    <property type="entry name" value="SF1_C_Upf1"/>
    <property type="match status" value="1"/>
</dbReference>
<keyword evidence="7" id="KW-0347">Helicase</keyword>
<dbReference type="InterPro" id="IPR027417">
    <property type="entry name" value="P-loop_NTPase"/>
</dbReference>
<dbReference type="GO" id="GO:0036464">
    <property type="term" value="C:cytoplasmic ribonucleoprotein granule"/>
    <property type="evidence" value="ECO:0007669"/>
    <property type="project" value="UniProtKB-SubCell"/>
</dbReference>
<proteinExistence type="inferred from homology"/>
<keyword evidence="10" id="KW-0943">RNA-mediated gene silencing</keyword>
<dbReference type="KEGG" id="lbc:LACBIDRAFT_252519"/>
<dbReference type="FunFam" id="3.40.50.300:FF:000608">
    <property type="entry name" value="Mov10 RISC complex RNA helicase"/>
    <property type="match status" value="1"/>
</dbReference>
<dbReference type="PANTHER" id="PTHR45418">
    <property type="entry name" value="CANCER/TESTIS ANTIGEN 55"/>
    <property type="match status" value="1"/>
</dbReference>
<keyword evidence="9" id="KW-0694">RNA-binding</keyword>
<dbReference type="GO" id="GO:0005524">
    <property type="term" value="F:ATP binding"/>
    <property type="evidence" value="ECO:0007669"/>
    <property type="project" value="UniProtKB-KW"/>
</dbReference>